<dbReference type="Proteomes" id="UP000094285">
    <property type="component" value="Unassembled WGS sequence"/>
</dbReference>
<dbReference type="PANTHER" id="PTHR22846:SF2">
    <property type="entry name" value="F-BOX-LIKE_WD REPEAT-CONTAINING PROTEIN EBI"/>
    <property type="match status" value="1"/>
</dbReference>
<dbReference type="InterPro" id="IPR045183">
    <property type="entry name" value="Ebi-like"/>
</dbReference>
<gene>
    <name evidence="6" type="ORF">CANTADRAFT_3897</name>
</gene>
<dbReference type="Pfam" id="PF00400">
    <property type="entry name" value="WD40"/>
    <property type="match status" value="3"/>
</dbReference>
<dbReference type="PANTHER" id="PTHR22846">
    <property type="entry name" value="WD40 REPEAT PROTEIN"/>
    <property type="match status" value="1"/>
</dbReference>
<dbReference type="PROSITE" id="PS50896">
    <property type="entry name" value="LISH"/>
    <property type="match status" value="1"/>
</dbReference>
<dbReference type="InterPro" id="IPR019775">
    <property type="entry name" value="WD40_repeat_CS"/>
</dbReference>
<dbReference type="InterPro" id="IPR006594">
    <property type="entry name" value="LisH"/>
</dbReference>
<feature type="repeat" description="WD" evidence="5">
    <location>
        <begin position="396"/>
        <end position="440"/>
    </location>
</feature>
<dbReference type="STRING" id="984487.A0A1E4SQQ0"/>
<dbReference type="GO" id="GO:0034967">
    <property type="term" value="C:Set3 complex"/>
    <property type="evidence" value="ECO:0007669"/>
    <property type="project" value="TreeGrafter"/>
</dbReference>
<feature type="repeat" description="WD" evidence="5">
    <location>
        <begin position="196"/>
        <end position="228"/>
    </location>
</feature>
<accession>A0A1E4SQQ0</accession>
<dbReference type="Gene3D" id="1.20.960.30">
    <property type="match status" value="1"/>
</dbReference>
<evidence type="ECO:0000256" key="4">
    <source>
        <dbReference type="ARBA" id="ARBA00023242"/>
    </source>
</evidence>
<dbReference type="RefSeq" id="XP_020066956.1">
    <property type="nucleotide sequence ID" value="XM_020208777.1"/>
</dbReference>
<evidence type="ECO:0000256" key="1">
    <source>
        <dbReference type="ARBA" id="ARBA00004123"/>
    </source>
</evidence>
<dbReference type="GO" id="GO:0006357">
    <property type="term" value="P:regulation of transcription by RNA polymerase II"/>
    <property type="evidence" value="ECO:0007669"/>
    <property type="project" value="TreeGrafter"/>
</dbReference>
<name>A0A1E4SQQ0_9ASCO</name>
<dbReference type="InterPro" id="IPR001680">
    <property type="entry name" value="WD40_rpt"/>
</dbReference>
<keyword evidence="7" id="KW-1185">Reference proteome</keyword>
<dbReference type="InterPro" id="IPR015943">
    <property type="entry name" value="WD40/YVTN_repeat-like_dom_sf"/>
</dbReference>
<sequence length="556" mass="61439">MSLTSNELNYLVWRYLQESGYDLAAYALDKHSSCLDYESAANQHIIDKFRPGCLVELVQKGILYSVAQEEAETHGNGSSELNFSLWKVLISEDVANVSEETDSPAPLTLKSAVANGDVEMADAAEDAQEAAEDVHEPVAFHTAEIVPEIRFDESLVADWHPTTPVFAYGKQDSVAVINAIKDGRVAESVTLSHPQVLNDRNEINVVSWSPQGNLIITAGINGELRAWSPDGKLKNIANTFSGDISPEDAIQLPPPSLISSLIWNHNGQLLLSLDCNNQVSLWDGTTLSLIKQIRPPEAADSSLVIDACWLDENKFAVSTTKFSIKIYSITHQPFGGSPDVHTMGYLNGHENSISILKFNPQSKLLASCSDYNYAIKVWSRGSSQECLDLNKKSDLYKNHTSPLIDLHWLSKHHDDSILLTVSMDGVLNIWNASNGNNLKSVDLFKNEANFRVDEDSPVSHRRDLLVFTTALSPDLKLLAVGDDLGRVTVWDLSLSGPKDLLRCLGIYHFEVQENKDAKDGNTGICDLKWDSSSKHICVSYKGTQSVIFKWDTPTKE</sequence>
<protein>
    <submittedName>
        <fullName evidence="6">WD40 repeat-like protein</fullName>
    </submittedName>
</protein>
<evidence type="ECO:0000256" key="5">
    <source>
        <dbReference type="PROSITE-ProRule" id="PRU00221"/>
    </source>
</evidence>
<dbReference type="SUPFAM" id="SSF50978">
    <property type="entry name" value="WD40 repeat-like"/>
    <property type="match status" value="2"/>
</dbReference>
<dbReference type="GO" id="GO:0003714">
    <property type="term" value="F:transcription corepressor activity"/>
    <property type="evidence" value="ECO:0007669"/>
    <property type="project" value="InterPro"/>
</dbReference>
<evidence type="ECO:0000313" key="7">
    <source>
        <dbReference type="Proteomes" id="UP000094285"/>
    </source>
</evidence>
<dbReference type="Gene3D" id="2.130.10.10">
    <property type="entry name" value="YVTN repeat-like/Quinoprotein amine dehydrogenase"/>
    <property type="match status" value="1"/>
</dbReference>
<dbReference type="SMART" id="SM00667">
    <property type="entry name" value="LisH"/>
    <property type="match status" value="1"/>
</dbReference>
<dbReference type="OrthoDB" id="1367865at2759"/>
<dbReference type="PROSITE" id="PS50082">
    <property type="entry name" value="WD_REPEATS_2"/>
    <property type="match status" value="2"/>
</dbReference>
<evidence type="ECO:0000256" key="3">
    <source>
        <dbReference type="ARBA" id="ARBA00022737"/>
    </source>
</evidence>
<evidence type="ECO:0000313" key="6">
    <source>
        <dbReference type="EMBL" id="ODV81834.1"/>
    </source>
</evidence>
<keyword evidence="2 5" id="KW-0853">WD repeat</keyword>
<reference evidence="7" key="1">
    <citation type="submission" date="2016-05" db="EMBL/GenBank/DDBJ databases">
        <title>Comparative genomics of biotechnologically important yeasts.</title>
        <authorList>
            <consortium name="DOE Joint Genome Institute"/>
            <person name="Riley R."/>
            <person name="Haridas S."/>
            <person name="Wolfe K.H."/>
            <person name="Lopes M.R."/>
            <person name="Hittinger C.T."/>
            <person name="Goker M."/>
            <person name="Salamov A."/>
            <person name="Wisecaver J."/>
            <person name="Long T.M."/>
            <person name="Aerts A.L."/>
            <person name="Barry K."/>
            <person name="Choi C."/>
            <person name="Clum A."/>
            <person name="Coughlan A.Y."/>
            <person name="Deshpande S."/>
            <person name="Douglass A.P."/>
            <person name="Hanson S.J."/>
            <person name="Klenk H.-P."/>
            <person name="Labutti K."/>
            <person name="Lapidus A."/>
            <person name="Lindquist E."/>
            <person name="Lipzen A."/>
            <person name="Meier-Kolthoff J.P."/>
            <person name="Ohm R.A."/>
            <person name="Otillar R.P."/>
            <person name="Pangilinan J."/>
            <person name="Peng Y."/>
            <person name="Rokas A."/>
            <person name="Rosa C.A."/>
            <person name="Scheuner C."/>
            <person name="Sibirny A.A."/>
            <person name="Slot J.C."/>
            <person name="Stielow J.B."/>
            <person name="Sun H."/>
            <person name="Kurtzman C.P."/>
            <person name="Blackwell M."/>
            <person name="Grigoriev I.V."/>
            <person name="Jeffries T.W."/>
        </authorList>
    </citation>
    <scope>NUCLEOTIDE SEQUENCE [LARGE SCALE GENOMIC DNA]</scope>
    <source>
        <strain evidence="7">NRRL Y-17324</strain>
    </source>
</reference>
<evidence type="ECO:0000256" key="2">
    <source>
        <dbReference type="ARBA" id="ARBA00022574"/>
    </source>
</evidence>
<proteinExistence type="predicted"/>
<dbReference type="AlphaFoldDB" id="A0A1E4SQQ0"/>
<dbReference type="InterPro" id="IPR036322">
    <property type="entry name" value="WD40_repeat_dom_sf"/>
</dbReference>
<keyword evidence="4" id="KW-0539">Nucleus</keyword>
<dbReference type="Pfam" id="PF08513">
    <property type="entry name" value="LisH"/>
    <property type="match status" value="1"/>
</dbReference>
<organism evidence="6 7">
    <name type="scientific">Suhomyces tanzawaensis NRRL Y-17324</name>
    <dbReference type="NCBI Taxonomy" id="984487"/>
    <lineage>
        <taxon>Eukaryota</taxon>
        <taxon>Fungi</taxon>
        <taxon>Dikarya</taxon>
        <taxon>Ascomycota</taxon>
        <taxon>Saccharomycotina</taxon>
        <taxon>Pichiomycetes</taxon>
        <taxon>Debaryomycetaceae</taxon>
        <taxon>Suhomyces</taxon>
    </lineage>
</organism>
<keyword evidence="3" id="KW-0677">Repeat</keyword>
<dbReference type="GeneID" id="30982913"/>
<dbReference type="EMBL" id="KV453909">
    <property type="protein sequence ID" value="ODV81834.1"/>
    <property type="molecule type" value="Genomic_DNA"/>
</dbReference>
<dbReference type="PROSITE" id="PS00678">
    <property type="entry name" value="WD_REPEATS_1"/>
    <property type="match status" value="1"/>
</dbReference>
<dbReference type="SMART" id="SM00320">
    <property type="entry name" value="WD40"/>
    <property type="match status" value="6"/>
</dbReference>
<comment type="subcellular location">
    <subcellularLocation>
        <location evidence="1">Nucleus</location>
    </subcellularLocation>
</comment>